<protein>
    <submittedName>
        <fullName evidence="2">ATP-dependent RNA helicase</fullName>
    </submittedName>
</protein>
<sequence length="561" mass="62986">MIPVGRVTDSNMVPINALGRGFLFKPQQTPANDVVPPTFSEQLQTLTVDATPEVPPPGFFGIRVRRDNQPDAYAIDEKAESELENAILSQKGKPFEEIMPYKMEPSRYHKPIPRLATEILQDDEKMKAFYENAQLLDDKMVELSENFISNDLEHRSWEELQLNKQLIKCLVEKCHYKAPRQVQSAVIQKIHQGKNVVCQAENAAGKTMAYIVPIIDYLITQLSAGLYQRKAFPTPMAIVLVPTRELAIQVTEQFNKVLGGMENAVGRAVFCFGQTDQSASFASCANAEIIVACPGRLGHFLGKNAIRTDCLKMLVFDEIDVFAEDRSFVDQLNDIGSYFKNSIQLLFFSSSLSGDAFVFIDEWTHGDHCSISNDKKFLAAKLQFKFFFVKETVIRSNICAEYIKKHCAASGGGASKAVVFCDTREEAFKMAAMLRNKNFNSEVMSADMNQAHREAIVKKLRKSKNDMVVFTSNVFARGLDIAEVEHVVVLKLDMKQDFFNRCGRTGRLKDGFVHVFVSEMANHNDLVSLDLALKSIGHPTPDEIKHLIRGMKKLVNFATSV</sequence>
<accession>A0AC34Q599</accession>
<evidence type="ECO:0000313" key="1">
    <source>
        <dbReference type="Proteomes" id="UP000887576"/>
    </source>
</evidence>
<dbReference type="WBParaSite" id="JU765_v2.g13111.t1">
    <property type="protein sequence ID" value="JU765_v2.g13111.t1"/>
    <property type="gene ID" value="JU765_v2.g13111"/>
</dbReference>
<proteinExistence type="predicted"/>
<dbReference type="Proteomes" id="UP000887576">
    <property type="component" value="Unplaced"/>
</dbReference>
<reference evidence="2" key="1">
    <citation type="submission" date="2022-11" db="UniProtKB">
        <authorList>
            <consortium name="WormBaseParasite"/>
        </authorList>
    </citation>
    <scope>IDENTIFICATION</scope>
</reference>
<evidence type="ECO:0000313" key="2">
    <source>
        <dbReference type="WBParaSite" id="JU765_v2.g13111.t1"/>
    </source>
</evidence>
<name>A0AC34Q599_9BILA</name>
<organism evidence="1 2">
    <name type="scientific">Panagrolaimus sp. JU765</name>
    <dbReference type="NCBI Taxonomy" id="591449"/>
    <lineage>
        <taxon>Eukaryota</taxon>
        <taxon>Metazoa</taxon>
        <taxon>Ecdysozoa</taxon>
        <taxon>Nematoda</taxon>
        <taxon>Chromadorea</taxon>
        <taxon>Rhabditida</taxon>
        <taxon>Tylenchina</taxon>
        <taxon>Panagrolaimomorpha</taxon>
        <taxon>Panagrolaimoidea</taxon>
        <taxon>Panagrolaimidae</taxon>
        <taxon>Panagrolaimus</taxon>
    </lineage>
</organism>